<name>A0ABP8RZ69_9PSEU</name>
<dbReference type="InterPro" id="IPR004360">
    <property type="entry name" value="Glyas_Fos-R_dOase_dom"/>
</dbReference>
<keyword evidence="3" id="KW-1185">Reference proteome</keyword>
<feature type="domain" description="VOC" evidence="1">
    <location>
        <begin position="4"/>
        <end position="120"/>
    </location>
</feature>
<sequence length="136" mass="14754">MLRAMATNNFFAADLDAARDWYTRLFGTEPYFVREGGYLEWRLGPRQDEFGIVQAAWAPHPVGTPAGSILFWAVEDVAAALKALVELGATQHIPVTERGPGFVTAAVVDPFGNVLGIMENVHVERDLAGRGAGRQG</sequence>
<dbReference type="SUPFAM" id="SSF54593">
    <property type="entry name" value="Glyoxalase/Bleomycin resistance protein/Dihydroxybiphenyl dioxygenase"/>
    <property type="match status" value="1"/>
</dbReference>
<evidence type="ECO:0000259" key="1">
    <source>
        <dbReference type="PROSITE" id="PS51819"/>
    </source>
</evidence>
<protein>
    <submittedName>
        <fullName evidence="2">VOC family protein</fullName>
    </submittedName>
</protein>
<dbReference type="Gene3D" id="3.10.180.10">
    <property type="entry name" value="2,3-Dihydroxybiphenyl 1,2-Dioxygenase, domain 1"/>
    <property type="match status" value="1"/>
</dbReference>
<accession>A0ABP8RZ69</accession>
<dbReference type="PROSITE" id="PS51819">
    <property type="entry name" value="VOC"/>
    <property type="match status" value="1"/>
</dbReference>
<organism evidence="2 3">
    <name type="scientific">Pseudonocardia xishanensis</name>
    <dbReference type="NCBI Taxonomy" id="630995"/>
    <lineage>
        <taxon>Bacteria</taxon>
        <taxon>Bacillati</taxon>
        <taxon>Actinomycetota</taxon>
        <taxon>Actinomycetes</taxon>
        <taxon>Pseudonocardiales</taxon>
        <taxon>Pseudonocardiaceae</taxon>
        <taxon>Pseudonocardia</taxon>
    </lineage>
</organism>
<evidence type="ECO:0000313" key="3">
    <source>
        <dbReference type="Proteomes" id="UP001501598"/>
    </source>
</evidence>
<evidence type="ECO:0000313" key="2">
    <source>
        <dbReference type="EMBL" id="GAA4553303.1"/>
    </source>
</evidence>
<comment type="caution">
    <text evidence="2">The sequence shown here is derived from an EMBL/GenBank/DDBJ whole genome shotgun (WGS) entry which is preliminary data.</text>
</comment>
<dbReference type="EMBL" id="BAABGT010000075">
    <property type="protein sequence ID" value="GAA4553303.1"/>
    <property type="molecule type" value="Genomic_DNA"/>
</dbReference>
<reference evidence="3" key="1">
    <citation type="journal article" date="2019" name="Int. J. Syst. Evol. Microbiol.">
        <title>The Global Catalogue of Microorganisms (GCM) 10K type strain sequencing project: providing services to taxonomists for standard genome sequencing and annotation.</title>
        <authorList>
            <consortium name="The Broad Institute Genomics Platform"/>
            <consortium name="The Broad Institute Genome Sequencing Center for Infectious Disease"/>
            <person name="Wu L."/>
            <person name="Ma J."/>
        </authorList>
    </citation>
    <scope>NUCLEOTIDE SEQUENCE [LARGE SCALE GENOMIC DNA]</scope>
    <source>
        <strain evidence="3">JCM 17906</strain>
    </source>
</reference>
<dbReference type="Pfam" id="PF00903">
    <property type="entry name" value="Glyoxalase"/>
    <property type="match status" value="1"/>
</dbReference>
<dbReference type="Proteomes" id="UP001501598">
    <property type="component" value="Unassembled WGS sequence"/>
</dbReference>
<proteinExistence type="predicted"/>
<dbReference type="InterPro" id="IPR029068">
    <property type="entry name" value="Glyas_Bleomycin-R_OHBP_Dase"/>
</dbReference>
<dbReference type="InterPro" id="IPR037523">
    <property type="entry name" value="VOC_core"/>
</dbReference>
<gene>
    <name evidence="2" type="ORF">GCM10023175_48910</name>
</gene>